<organism evidence="1 2">
    <name type="scientific">Marine Group I thaumarchaeote</name>
    <dbReference type="NCBI Taxonomy" id="2511932"/>
    <lineage>
        <taxon>Archaea</taxon>
        <taxon>Nitrososphaerota</taxon>
        <taxon>Marine Group I</taxon>
    </lineage>
</organism>
<comment type="caution">
    <text evidence="1">The sequence shown here is derived from an EMBL/GenBank/DDBJ whole genome shotgun (WGS) entry which is preliminary data.</text>
</comment>
<evidence type="ECO:0000313" key="1">
    <source>
        <dbReference type="EMBL" id="NWJ57990.1"/>
    </source>
</evidence>
<dbReference type="AlphaFoldDB" id="A0A7K4MX27"/>
<evidence type="ECO:0008006" key="3">
    <source>
        <dbReference type="Google" id="ProtNLM"/>
    </source>
</evidence>
<dbReference type="Gene3D" id="3.60.21.10">
    <property type="match status" value="1"/>
</dbReference>
<dbReference type="InterPro" id="IPR029052">
    <property type="entry name" value="Metallo-depent_PP-like"/>
</dbReference>
<dbReference type="Proteomes" id="UP000575480">
    <property type="component" value="Unassembled WGS sequence"/>
</dbReference>
<sequence>MWFDKLKEYNINIHTLVGNHTTYFKNTSEVNTLNLILDSYDNVTVYDRPTVVEFDGVPIQFIPWINSGNYDESMEALKTSSAQIVMGHLEIAGFEMYKGFSSIDGDFKKELFSRFDTVFSGHFHHKSDDGQIFYLGTPYEITWNDWNDPRGFHIFDTETRELERIVNPYSIFKKIYYDDTLPSFDKDFDMSSFKDKYVKLIVVNKKDLYKFDMFVDNLFKADAFDVKIIEDFSDLDASNVSDDIVENTEDTITLLDRYIDELPLTLDKGRLKNTMKILYNEAQDLDF</sequence>
<reference evidence="1 2" key="1">
    <citation type="journal article" date="2019" name="Environ. Microbiol.">
        <title>Genomics insights into ecotype formation of ammonia-oxidizing archaea in the deep ocean.</title>
        <authorList>
            <person name="Wang Y."/>
            <person name="Huang J.M."/>
            <person name="Cui G.J."/>
            <person name="Nunoura T."/>
            <person name="Takaki Y."/>
            <person name="Li W.L."/>
            <person name="Li J."/>
            <person name="Gao Z.M."/>
            <person name="Takai K."/>
            <person name="Zhang A.Q."/>
            <person name="Stepanauskas R."/>
        </authorList>
    </citation>
    <scope>NUCLEOTIDE SEQUENCE [LARGE SCALE GENOMIC DNA]</scope>
    <source>
        <strain evidence="1 2">L15a</strain>
    </source>
</reference>
<evidence type="ECO:0000313" key="2">
    <source>
        <dbReference type="Proteomes" id="UP000575480"/>
    </source>
</evidence>
<accession>A0A7K4MX27</accession>
<dbReference type="SUPFAM" id="SSF56300">
    <property type="entry name" value="Metallo-dependent phosphatases"/>
    <property type="match status" value="1"/>
</dbReference>
<name>A0A7K4MX27_9ARCH</name>
<dbReference type="InterPro" id="IPR050535">
    <property type="entry name" value="DNA_Repair-Maintenance_Comp"/>
</dbReference>
<gene>
    <name evidence="1" type="ORF">HX858_09645</name>
</gene>
<dbReference type="PANTHER" id="PTHR30337">
    <property type="entry name" value="COMPONENT OF ATP-DEPENDENT DSDNA EXONUCLEASE"/>
    <property type="match status" value="1"/>
</dbReference>
<dbReference type="EMBL" id="JACATH010000037">
    <property type="protein sequence ID" value="NWJ57990.1"/>
    <property type="molecule type" value="Genomic_DNA"/>
</dbReference>
<protein>
    <recommendedName>
        <fullName evidence="3">Metallophosphoesterase</fullName>
    </recommendedName>
</protein>
<proteinExistence type="predicted"/>